<dbReference type="EMBL" id="JAWXYG010000006">
    <property type="protein sequence ID" value="KAK4269218.1"/>
    <property type="molecule type" value="Genomic_DNA"/>
</dbReference>
<accession>A0AAE1JJ34</accession>
<organism evidence="1 2">
    <name type="scientific">Acacia crassicarpa</name>
    <name type="common">northern wattle</name>
    <dbReference type="NCBI Taxonomy" id="499986"/>
    <lineage>
        <taxon>Eukaryota</taxon>
        <taxon>Viridiplantae</taxon>
        <taxon>Streptophyta</taxon>
        <taxon>Embryophyta</taxon>
        <taxon>Tracheophyta</taxon>
        <taxon>Spermatophyta</taxon>
        <taxon>Magnoliopsida</taxon>
        <taxon>eudicotyledons</taxon>
        <taxon>Gunneridae</taxon>
        <taxon>Pentapetalae</taxon>
        <taxon>rosids</taxon>
        <taxon>fabids</taxon>
        <taxon>Fabales</taxon>
        <taxon>Fabaceae</taxon>
        <taxon>Caesalpinioideae</taxon>
        <taxon>mimosoid clade</taxon>
        <taxon>Acacieae</taxon>
        <taxon>Acacia</taxon>
    </lineage>
</organism>
<keyword evidence="2" id="KW-1185">Reference proteome</keyword>
<reference evidence="1" key="1">
    <citation type="submission" date="2023-10" db="EMBL/GenBank/DDBJ databases">
        <title>Chromosome-level genome of the transformable northern wattle, Acacia crassicarpa.</title>
        <authorList>
            <person name="Massaro I."/>
            <person name="Sinha N.R."/>
            <person name="Poethig S."/>
            <person name="Leichty A.R."/>
        </authorList>
    </citation>
    <scope>NUCLEOTIDE SEQUENCE</scope>
    <source>
        <strain evidence="1">Acra3RX</strain>
        <tissue evidence="1">Leaf</tissue>
    </source>
</reference>
<evidence type="ECO:0000313" key="2">
    <source>
        <dbReference type="Proteomes" id="UP001293593"/>
    </source>
</evidence>
<sequence length="15" mass="1933">MNKISIMRLHFWIMI</sequence>
<dbReference type="Proteomes" id="UP001293593">
    <property type="component" value="Unassembled WGS sequence"/>
</dbReference>
<comment type="caution">
    <text evidence="1">The sequence shown here is derived from an EMBL/GenBank/DDBJ whole genome shotgun (WGS) entry which is preliminary data.</text>
</comment>
<proteinExistence type="predicted"/>
<gene>
    <name evidence="1" type="ORF">QN277_022406</name>
</gene>
<protein>
    <submittedName>
        <fullName evidence="1">Uncharacterized protein</fullName>
    </submittedName>
</protein>
<name>A0AAE1JJ34_9FABA</name>
<evidence type="ECO:0000313" key="1">
    <source>
        <dbReference type="EMBL" id="KAK4269218.1"/>
    </source>
</evidence>